<dbReference type="Proteomes" id="UP000823388">
    <property type="component" value="Chromosome 7N"/>
</dbReference>
<accession>A0A8T0Q1X8</accession>
<reference evidence="1" key="1">
    <citation type="submission" date="2020-05" db="EMBL/GenBank/DDBJ databases">
        <title>WGS assembly of Panicum virgatum.</title>
        <authorList>
            <person name="Lovell J.T."/>
            <person name="Jenkins J."/>
            <person name="Shu S."/>
            <person name="Juenger T.E."/>
            <person name="Schmutz J."/>
        </authorList>
    </citation>
    <scope>NUCLEOTIDE SEQUENCE</scope>
    <source>
        <strain evidence="1">AP13</strain>
    </source>
</reference>
<evidence type="ECO:0000313" key="1">
    <source>
        <dbReference type="EMBL" id="KAG2566639.1"/>
    </source>
</evidence>
<sequence>MLGKGPWEEEEDADDVWLKMTTCVRKVASEVFGVSRGGKQEGKDTWWWNDEVQRAIKEKKECFKRLHLDKSAANIEGYKLAKRVAKRAVSVAKGKACDDMYQWLGTKEGEKDICKMARIRERKTRDINQIKCIKYGTDRLLVKDGETRDRWREYFDKLFNGDSKGPTFELDDSFDDTNRRFVRRIYEVKRWALMVSPLRCGDA</sequence>
<comment type="caution">
    <text evidence="1">The sequence shown here is derived from an EMBL/GenBank/DDBJ whole genome shotgun (WGS) entry which is preliminary data.</text>
</comment>
<dbReference type="EMBL" id="CM029050">
    <property type="protein sequence ID" value="KAG2566639.1"/>
    <property type="molecule type" value="Genomic_DNA"/>
</dbReference>
<evidence type="ECO:0000313" key="2">
    <source>
        <dbReference type="Proteomes" id="UP000823388"/>
    </source>
</evidence>
<proteinExistence type="predicted"/>
<organism evidence="1 2">
    <name type="scientific">Panicum virgatum</name>
    <name type="common">Blackwell switchgrass</name>
    <dbReference type="NCBI Taxonomy" id="38727"/>
    <lineage>
        <taxon>Eukaryota</taxon>
        <taxon>Viridiplantae</taxon>
        <taxon>Streptophyta</taxon>
        <taxon>Embryophyta</taxon>
        <taxon>Tracheophyta</taxon>
        <taxon>Spermatophyta</taxon>
        <taxon>Magnoliopsida</taxon>
        <taxon>Liliopsida</taxon>
        <taxon>Poales</taxon>
        <taxon>Poaceae</taxon>
        <taxon>PACMAD clade</taxon>
        <taxon>Panicoideae</taxon>
        <taxon>Panicodae</taxon>
        <taxon>Paniceae</taxon>
        <taxon>Panicinae</taxon>
        <taxon>Panicum</taxon>
        <taxon>Panicum sect. Hiantes</taxon>
    </lineage>
</organism>
<keyword evidence="2" id="KW-1185">Reference proteome</keyword>
<dbReference type="AlphaFoldDB" id="A0A8T0Q1X8"/>
<name>A0A8T0Q1X8_PANVG</name>
<protein>
    <submittedName>
        <fullName evidence="1">Uncharacterized protein</fullName>
    </submittedName>
</protein>
<gene>
    <name evidence="1" type="ORF">PVAP13_7NG180117</name>
</gene>